<dbReference type="Gene3D" id="3.40.33.10">
    <property type="entry name" value="CAP"/>
    <property type="match status" value="1"/>
</dbReference>
<dbReference type="EMBL" id="JARK01001519">
    <property type="protein sequence ID" value="EYB93376.1"/>
    <property type="molecule type" value="Genomic_DNA"/>
</dbReference>
<protein>
    <recommendedName>
        <fullName evidence="1">SCP domain-containing protein</fullName>
    </recommendedName>
</protein>
<dbReference type="Proteomes" id="UP000024635">
    <property type="component" value="Unassembled WGS sequence"/>
</dbReference>
<evidence type="ECO:0000259" key="1">
    <source>
        <dbReference type="Pfam" id="PF00188"/>
    </source>
</evidence>
<proteinExistence type="predicted"/>
<organism evidence="2 3">
    <name type="scientific">Ancylostoma ceylanicum</name>
    <dbReference type="NCBI Taxonomy" id="53326"/>
    <lineage>
        <taxon>Eukaryota</taxon>
        <taxon>Metazoa</taxon>
        <taxon>Ecdysozoa</taxon>
        <taxon>Nematoda</taxon>
        <taxon>Chromadorea</taxon>
        <taxon>Rhabditida</taxon>
        <taxon>Rhabditina</taxon>
        <taxon>Rhabditomorpha</taxon>
        <taxon>Strongyloidea</taxon>
        <taxon>Ancylostomatidae</taxon>
        <taxon>Ancylostomatinae</taxon>
        <taxon>Ancylostoma</taxon>
    </lineage>
</organism>
<reference evidence="3" key="1">
    <citation type="journal article" date="2015" name="Nat. Genet.">
        <title>The genome and transcriptome of the zoonotic hookworm Ancylostoma ceylanicum identify infection-specific gene families.</title>
        <authorList>
            <person name="Schwarz E.M."/>
            <person name="Hu Y."/>
            <person name="Antoshechkin I."/>
            <person name="Miller M.M."/>
            <person name="Sternberg P.W."/>
            <person name="Aroian R.V."/>
        </authorList>
    </citation>
    <scope>NUCLEOTIDE SEQUENCE</scope>
    <source>
        <strain evidence="3">HY135</strain>
    </source>
</reference>
<accession>A0A016SSJ2</accession>
<dbReference type="AlphaFoldDB" id="A0A016SSJ2"/>
<comment type="caution">
    <text evidence="2">The sequence shown here is derived from an EMBL/GenBank/DDBJ whole genome shotgun (WGS) entry which is preliminary data.</text>
</comment>
<dbReference type="STRING" id="53326.A0A016SSJ2"/>
<sequence>MEAWYKEIKTGHMNQATGSQNLLLPTLNITNYAKMIWDSHEKVGCAVFQCKTTKNVVCHYSPNDAKLGSTIYTMGGQICRQCTNINTVCEQSTGLCVRP</sequence>
<dbReference type="Pfam" id="PF00188">
    <property type="entry name" value="CAP"/>
    <property type="match status" value="1"/>
</dbReference>
<dbReference type="OrthoDB" id="5807453at2759"/>
<gene>
    <name evidence="2" type="primary">Acey_s0183.g948</name>
    <name evidence="2" type="ORF">Y032_0183g948</name>
</gene>
<feature type="domain" description="SCP" evidence="1">
    <location>
        <begin position="2"/>
        <end position="60"/>
    </location>
</feature>
<dbReference type="InterPro" id="IPR014044">
    <property type="entry name" value="CAP_dom"/>
</dbReference>
<dbReference type="InterPro" id="IPR035940">
    <property type="entry name" value="CAP_sf"/>
</dbReference>
<name>A0A016SSJ2_9BILA</name>
<evidence type="ECO:0000313" key="2">
    <source>
        <dbReference type="EMBL" id="EYB93376.1"/>
    </source>
</evidence>
<dbReference type="SUPFAM" id="SSF55797">
    <property type="entry name" value="PR-1-like"/>
    <property type="match status" value="1"/>
</dbReference>
<keyword evidence="3" id="KW-1185">Reference proteome</keyword>
<evidence type="ECO:0000313" key="3">
    <source>
        <dbReference type="Proteomes" id="UP000024635"/>
    </source>
</evidence>